<evidence type="ECO:0000313" key="3">
    <source>
        <dbReference type="Proteomes" id="UP000000602"/>
    </source>
</evidence>
<dbReference type="GO" id="GO:0004252">
    <property type="term" value="F:serine-type endopeptidase activity"/>
    <property type="evidence" value="ECO:0007669"/>
    <property type="project" value="TreeGrafter"/>
</dbReference>
<accession>Q6ARI8</accession>
<feature type="transmembrane region" description="Helical" evidence="1">
    <location>
        <begin position="65"/>
        <end position="84"/>
    </location>
</feature>
<dbReference type="Proteomes" id="UP000000602">
    <property type="component" value="Chromosome"/>
</dbReference>
<keyword evidence="3" id="KW-1185">Reference proteome</keyword>
<dbReference type="STRING" id="177439.DP0308"/>
<dbReference type="EMBL" id="CR522870">
    <property type="protein sequence ID" value="CAG35037.1"/>
    <property type="molecule type" value="Genomic_DNA"/>
</dbReference>
<dbReference type="Gene3D" id="2.40.10.10">
    <property type="entry name" value="Trypsin-like serine proteases"/>
    <property type="match status" value="1"/>
</dbReference>
<dbReference type="KEGG" id="dps:DP0308"/>
<dbReference type="AlphaFoldDB" id="Q6ARI8"/>
<gene>
    <name evidence="2" type="ordered locus">DP0308</name>
</gene>
<proteinExistence type="predicted"/>
<dbReference type="MEROPS" id="S01.482"/>
<dbReference type="InterPro" id="IPR043504">
    <property type="entry name" value="Peptidase_S1_PA_chymotrypsin"/>
</dbReference>
<evidence type="ECO:0000256" key="1">
    <source>
        <dbReference type="SAM" id="Phobius"/>
    </source>
</evidence>
<dbReference type="PANTHER" id="PTHR22939:SF129">
    <property type="entry name" value="SERINE PROTEASE HTRA2, MITOCHONDRIAL"/>
    <property type="match status" value="1"/>
</dbReference>
<dbReference type="eggNOG" id="COG0265">
    <property type="taxonomic scope" value="Bacteria"/>
</dbReference>
<keyword evidence="1" id="KW-0472">Membrane</keyword>
<dbReference type="InterPro" id="IPR009003">
    <property type="entry name" value="Peptidase_S1_PA"/>
</dbReference>
<name>Q6ARI8_DESPS</name>
<keyword evidence="1" id="KW-0812">Transmembrane</keyword>
<dbReference type="SUPFAM" id="SSF50494">
    <property type="entry name" value="Trypsin-like serine proteases"/>
    <property type="match status" value="1"/>
</dbReference>
<protein>
    <submittedName>
        <fullName evidence="2">Related to serine proteinase</fullName>
    </submittedName>
</protein>
<organism evidence="2 3">
    <name type="scientific">Desulfotalea psychrophila (strain LSv54 / DSM 12343)</name>
    <dbReference type="NCBI Taxonomy" id="177439"/>
    <lineage>
        <taxon>Bacteria</taxon>
        <taxon>Pseudomonadati</taxon>
        <taxon>Thermodesulfobacteriota</taxon>
        <taxon>Desulfobulbia</taxon>
        <taxon>Desulfobulbales</taxon>
        <taxon>Desulfocapsaceae</taxon>
        <taxon>Desulfotalea</taxon>
    </lineage>
</organism>
<sequence>MEKIMSDKDITCPKCSHQQNSEAECESCGIIFAKHQLFLEKKKATAEAQEIPLPERKREVSGPSFTILILLLVLCTAATTYYFVKPRATAPPPTITASESRTVKPASTGKITRQELAPLTNLTTTDAIARALRATVQIRTAWSTGSGFFLTDSFIITNRHVVKAVKQDFSEQRRNINNTRKLVELEKQKIRNLHARLKKMAKGPGREQLKIIIAEHERQLALVLPKLSQKENELKNLEKAVTERGDIVVYMADGSKHTGYLTQVSDHYDLALLSIFSVEHGKIPLAPAGSKLQQGDKVYTIGSPVGLQNTVTAGIFSGYRRADDSKKIYLQTDAAINPGNSGGPLIDENGHIRGINTMVLKNTEGIGFAIPIEKVYEDFGSVLY</sequence>
<dbReference type="PANTHER" id="PTHR22939">
    <property type="entry name" value="SERINE PROTEASE FAMILY S1C HTRA-RELATED"/>
    <property type="match status" value="1"/>
</dbReference>
<keyword evidence="1" id="KW-1133">Transmembrane helix</keyword>
<dbReference type="Gene3D" id="2.40.10.120">
    <property type="match status" value="1"/>
</dbReference>
<dbReference type="GO" id="GO:0006508">
    <property type="term" value="P:proteolysis"/>
    <property type="evidence" value="ECO:0007669"/>
    <property type="project" value="TreeGrafter"/>
</dbReference>
<reference evidence="3" key="1">
    <citation type="journal article" date="2004" name="Environ. Microbiol.">
        <title>The genome of Desulfotalea psychrophila, a sulfate-reducing bacterium from permanently cold Arctic sediments.</title>
        <authorList>
            <person name="Rabus R."/>
            <person name="Ruepp A."/>
            <person name="Frickey T."/>
            <person name="Rattei T."/>
            <person name="Fartmann B."/>
            <person name="Stark M."/>
            <person name="Bauer M."/>
            <person name="Zibat A."/>
            <person name="Lombardot T."/>
            <person name="Becker I."/>
            <person name="Amann J."/>
            <person name="Gellner K."/>
            <person name="Teeling H."/>
            <person name="Leuschner W.D."/>
            <person name="Gloeckner F.-O."/>
            <person name="Lupas A.N."/>
            <person name="Amann R."/>
            <person name="Klenk H.-P."/>
        </authorList>
    </citation>
    <scope>NUCLEOTIDE SEQUENCE [LARGE SCALE GENOMIC DNA]</scope>
    <source>
        <strain evidence="3">DSM 12343 / LSv54</strain>
    </source>
</reference>
<evidence type="ECO:0000313" key="2">
    <source>
        <dbReference type="EMBL" id="CAG35037.1"/>
    </source>
</evidence>
<dbReference type="HOGENOM" id="CLU_719342_0_0_7"/>
<dbReference type="Pfam" id="PF13365">
    <property type="entry name" value="Trypsin_2"/>
    <property type="match status" value="1"/>
</dbReference>